<dbReference type="Proteomes" id="UP000318801">
    <property type="component" value="Unassembled WGS sequence"/>
</dbReference>
<evidence type="ECO:0000256" key="4">
    <source>
        <dbReference type="SAM" id="MobiDB-lite"/>
    </source>
</evidence>
<comment type="subcellular location">
    <subcellularLocation>
        <location evidence="1">Peroxisome</location>
    </subcellularLocation>
</comment>
<organism evidence="5 6">
    <name type="scientific">Martelella alba</name>
    <dbReference type="NCBI Taxonomy" id="2590451"/>
    <lineage>
        <taxon>Bacteria</taxon>
        <taxon>Pseudomonadati</taxon>
        <taxon>Pseudomonadota</taxon>
        <taxon>Alphaproteobacteria</taxon>
        <taxon>Hyphomicrobiales</taxon>
        <taxon>Aurantimonadaceae</taxon>
        <taxon>Martelella</taxon>
    </lineage>
</organism>
<dbReference type="EMBL" id="VHLG01000020">
    <property type="protein sequence ID" value="TPW27074.1"/>
    <property type="molecule type" value="Genomic_DNA"/>
</dbReference>
<keyword evidence="3" id="KW-0413">Isomerase</keyword>
<accession>A0A506U214</accession>
<protein>
    <recommendedName>
        <fullName evidence="7">Enoyl-CoA hydratase/carnithine racemase</fullName>
    </recommendedName>
</protein>
<dbReference type="Pfam" id="PF00378">
    <property type="entry name" value="ECH_1"/>
    <property type="match status" value="1"/>
</dbReference>
<dbReference type="InterPro" id="IPR051053">
    <property type="entry name" value="ECH/Chromodomain_protein"/>
</dbReference>
<dbReference type="RefSeq" id="WP_141151003.1">
    <property type="nucleotide sequence ID" value="NZ_VHLG01000020.1"/>
</dbReference>
<keyword evidence="6" id="KW-1185">Reference proteome</keyword>
<dbReference type="AlphaFoldDB" id="A0A506U214"/>
<evidence type="ECO:0000313" key="6">
    <source>
        <dbReference type="Proteomes" id="UP000318801"/>
    </source>
</evidence>
<feature type="compositionally biased region" description="Basic and acidic residues" evidence="4">
    <location>
        <begin position="258"/>
        <end position="267"/>
    </location>
</feature>
<reference evidence="5 6" key="1">
    <citation type="submission" date="2019-06" db="EMBL/GenBank/DDBJ databases">
        <authorList>
            <person name="Li M."/>
        </authorList>
    </citation>
    <scope>NUCLEOTIDE SEQUENCE [LARGE SCALE GENOMIC DNA]</scope>
    <source>
        <strain evidence="5 6">BGMRC2036</strain>
    </source>
</reference>
<evidence type="ECO:0000256" key="3">
    <source>
        <dbReference type="ARBA" id="ARBA00023235"/>
    </source>
</evidence>
<dbReference type="InterPro" id="IPR001753">
    <property type="entry name" value="Enoyl-CoA_hydra/iso"/>
</dbReference>
<dbReference type="PANTHER" id="PTHR43684:SF1">
    <property type="entry name" value="ENOYL-COA DELTA ISOMERASE 2"/>
    <property type="match status" value="1"/>
</dbReference>
<evidence type="ECO:0008006" key="7">
    <source>
        <dbReference type="Google" id="ProtNLM"/>
    </source>
</evidence>
<dbReference type="PANTHER" id="PTHR43684">
    <property type="match status" value="1"/>
</dbReference>
<dbReference type="Gene3D" id="3.90.226.10">
    <property type="entry name" value="2-enoyl-CoA Hydratase, Chain A, domain 1"/>
    <property type="match status" value="1"/>
</dbReference>
<name>A0A506U214_9HYPH</name>
<evidence type="ECO:0000256" key="1">
    <source>
        <dbReference type="ARBA" id="ARBA00004275"/>
    </source>
</evidence>
<dbReference type="SUPFAM" id="SSF52096">
    <property type="entry name" value="ClpP/crotonase"/>
    <property type="match status" value="1"/>
</dbReference>
<dbReference type="OrthoDB" id="9797151at2"/>
<evidence type="ECO:0000256" key="2">
    <source>
        <dbReference type="ARBA" id="ARBA00023140"/>
    </source>
</evidence>
<evidence type="ECO:0000313" key="5">
    <source>
        <dbReference type="EMBL" id="TPW27074.1"/>
    </source>
</evidence>
<keyword evidence="2" id="KW-0576">Peroxisome</keyword>
<comment type="caution">
    <text evidence="5">The sequence shown here is derived from an EMBL/GenBank/DDBJ whole genome shotgun (WGS) entry which is preliminary data.</text>
</comment>
<dbReference type="InterPro" id="IPR029045">
    <property type="entry name" value="ClpP/crotonase-like_dom_sf"/>
</dbReference>
<feature type="region of interest" description="Disordered" evidence="4">
    <location>
        <begin position="249"/>
        <end position="274"/>
    </location>
</feature>
<gene>
    <name evidence="5" type="ORF">FJU08_20925</name>
</gene>
<dbReference type="GO" id="GO:0004165">
    <property type="term" value="F:delta(3)-delta(2)-enoyl-CoA isomerase activity"/>
    <property type="evidence" value="ECO:0007669"/>
    <property type="project" value="UniProtKB-ARBA"/>
</dbReference>
<dbReference type="CDD" id="cd06558">
    <property type="entry name" value="crotonase-like"/>
    <property type="match status" value="1"/>
</dbReference>
<proteinExistence type="predicted"/>
<sequence>MPLKIERADGFLIVRFQWTIVEPGFRASTFERLAKLLEAANRNPEIACVLFTSSSRSFCEGSDVTSFMNKEDLGNLNRSSKRFFSALISSHIPLIAAVDGPAVGIGMTMLLHFDVVLASPESTFRSPFVQWGLAPESASSQLLPELTGLRNAFSIFVLGKSLSVGDARSTGIVTEIVDQVNLEREACLIASRMAKLPRQSLRQTRWLLHQRNREDDRIALENEIFMELLRDDATRKRLSLLARLMKRGKANRQANPQRPERTEERNVLRLCSSA</sequence>